<evidence type="ECO:0000313" key="2">
    <source>
        <dbReference type="Proteomes" id="UP000092583"/>
    </source>
</evidence>
<name>A0A1B9IV96_9TREE</name>
<dbReference type="Proteomes" id="UP000092583">
    <property type="component" value="Unassembled WGS sequence"/>
</dbReference>
<dbReference type="EMBL" id="KI669460">
    <property type="protein sequence ID" value="OCF59462.1"/>
    <property type="molecule type" value="Genomic_DNA"/>
</dbReference>
<dbReference type="AlphaFoldDB" id="A0A1B9IV96"/>
<organism evidence="1 2">
    <name type="scientific">Kwoniella mangroviensis CBS 10435</name>
    <dbReference type="NCBI Taxonomy" id="1331196"/>
    <lineage>
        <taxon>Eukaryota</taxon>
        <taxon>Fungi</taxon>
        <taxon>Dikarya</taxon>
        <taxon>Basidiomycota</taxon>
        <taxon>Agaricomycotina</taxon>
        <taxon>Tremellomycetes</taxon>
        <taxon>Tremellales</taxon>
        <taxon>Cryptococcaceae</taxon>
        <taxon>Kwoniella</taxon>
    </lineage>
</organism>
<reference evidence="2" key="2">
    <citation type="submission" date="2013-12" db="EMBL/GenBank/DDBJ databases">
        <title>Evolution of pathogenesis and genome organization in the Tremellales.</title>
        <authorList>
            <person name="Cuomo C."/>
            <person name="Litvintseva A."/>
            <person name="Heitman J."/>
            <person name="Chen Y."/>
            <person name="Sun S."/>
            <person name="Springer D."/>
            <person name="Dromer F."/>
            <person name="Young S."/>
            <person name="Zeng Q."/>
            <person name="Chapman S."/>
            <person name="Gujja S."/>
            <person name="Saif S."/>
            <person name="Birren B."/>
        </authorList>
    </citation>
    <scope>NUCLEOTIDE SEQUENCE [LARGE SCALE GENOMIC DNA]</scope>
    <source>
        <strain evidence="2">CBS 10435</strain>
    </source>
</reference>
<sequence length="89" mass="10154">MSTTSEQYQYGESLAKAANTQGIFDQQHYATNDIDWSRPVTVSQYNPSTYQNSDCTAHSWNPRICTVCSAVRPPREVEVVELRFDFEDA</sequence>
<proteinExistence type="predicted"/>
<accession>A0A1B9IV96</accession>
<reference evidence="1 2" key="1">
    <citation type="submission" date="2013-07" db="EMBL/GenBank/DDBJ databases">
        <title>The Genome Sequence of Kwoniella mangroviensis CBS10435.</title>
        <authorList>
            <consortium name="The Broad Institute Genome Sequencing Platform"/>
            <person name="Cuomo C."/>
            <person name="Litvintseva A."/>
            <person name="Chen Y."/>
            <person name="Heitman J."/>
            <person name="Sun S."/>
            <person name="Springer D."/>
            <person name="Dromer F."/>
            <person name="Young S.K."/>
            <person name="Zeng Q."/>
            <person name="Gargeya S."/>
            <person name="Fitzgerald M."/>
            <person name="Abouelleil A."/>
            <person name="Alvarado L."/>
            <person name="Berlin A.M."/>
            <person name="Chapman S.B."/>
            <person name="Dewar J."/>
            <person name="Goldberg J."/>
            <person name="Griggs A."/>
            <person name="Gujja S."/>
            <person name="Hansen M."/>
            <person name="Howarth C."/>
            <person name="Imamovic A."/>
            <person name="Larimer J."/>
            <person name="McCowan C."/>
            <person name="Murphy C."/>
            <person name="Pearson M."/>
            <person name="Priest M."/>
            <person name="Roberts A."/>
            <person name="Saif S."/>
            <person name="Shea T."/>
            <person name="Sykes S."/>
            <person name="Wortman J."/>
            <person name="Nusbaum C."/>
            <person name="Birren B."/>
        </authorList>
    </citation>
    <scope>NUCLEOTIDE SEQUENCE [LARGE SCALE GENOMIC DNA]</scope>
    <source>
        <strain evidence="1 2">CBS 10435</strain>
    </source>
</reference>
<gene>
    <name evidence="1" type="ORF">L486_02127</name>
</gene>
<evidence type="ECO:0000313" key="1">
    <source>
        <dbReference type="EMBL" id="OCF59462.1"/>
    </source>
</evidence>
<keyword evidence="2" id="KW-1185">Reference proteome</keyword>
<protein>
    <submittedName>
        <fullName evidence="1">Uncharacterized protein</fullName>
    </submittedName>
</protein>